<dbReference type="PANTHER" id="PTHR24243">
    <property type="entry name" value="G-PROTEIN COUPLED RECEPTOR"/>
    <property type="match status" value="1"/>
</dbReference>
<evidence type="ECO:0000256" key="4">
    <source>
        <dbReference type="ARBA" id="ARBA00023040"/>
    </source>
</evidence>
<dbReference type="PANTHER" id="PTHR24243:SF224">
    <property type="entry name" value="G-PROTEIN COUPLED RECEPTOR 19-RELATED"/>
    <property type="match status" value="1"/>
</dbReference>
<evidence type="ECO:0000313" key="10">
    <source>
        <dbReference type="EMBL" id="KAK7496078.1"/>
    </source>
</evidence>
<dbReference type="Pfam" id="PF00001">
    <property type="entry name" value="7tm_1"/>
    <property type="match status" value="1"/>
</dbReference>
<dbReference type="PROSITE" id="PS50262">
    <property type="entry name" value="G_PROTEIN_RECEP_F1_2"/>
    <property type="match status" value="1"/>
</dbReference>
<evidence type="ECO:0000256" key="5">
    <source>
        <dbReference type="ARBA" id="ARBA00023136"/>
    </source>
</evidence>
<keyword evidence="5 8" id="KW-0472">Membrane</keyword>
<dbReference type="PRINTS" id="PR00237">
    <property type="entry name" value="GPCRRHODOPSN"/>
</dbReference>
<keyword evidence="4" id="KW-0297">G-protein coupled receptor</keyword>
<dbReference type="Proteomes" id="UP001519460">
    <property type="component" value="Unassembled WGS sequence"/>
</dbReference>
<name>A0ABD0LA37_9CAEN</name>
<feature type="transmembrane region" description="Helical" evidence="8">
    <location>
        <begin position="84"/>
        <end position="104"/>
    </location>
</feature>
<comment type="subcellular location">
    <subcellularLocation>
        <location evidence="1">Membrane</location>
        <topology evidence="1">Multi-pass membrane protein</topology>
    </subcellularLocation>
</comment>
<evidence type="ECO:0000256" key="2">
    <source>
        <dbReference type="ARBA" id="ARBA00022692"/>
    </source>
</evidence>
<dbReference type="SUPFAM" id="SSF81321">
    <property type="entry name" value="Family A G protein-coupled receptor-like"/>
    <property type="match status" value="1"/>
</dbReference>
<keyword evidence="11" id="KW-1185">Reference proteome</keyword>
<comment type="caution">
    <text evidence="10">The sequence shown here is derived from an EMBL/GenBank/DDBJ whole genome shotgun (WGS) entry which is preliminary data.</text>
</comment>
<proteinExistence type="predicted"/>
<dbReference type="Gene3D" id="1.20.1070.10">
    <property type="entry name" value="Rhodopsin 7-helix transmembrane proteins"/>
    <property type="match status" value="1"/>
</dbReference>
<dbReference type="AlphaFoldDB" id="A0ABD0LA37"/>
<evidence type="ECO:0000259" key="9">
    <source>
        <dbReference type="PROSITE" id="PS50262"/>
    </source>
</evidence>
<feature type="transmembrane region" description="Helical" evidence="8">
    <location>
        <begin position="197"/>
        <end position="214"/>
    </location>
</feature>
<keyword evidence="7" id="KW-0807">Transducer</keyword>
<keyword evidence="3 8" id="KW-1133">Transmembrane helix</keyword>
<feature type="transmembrane region" description="Helical" evidence="8">
    <location>
        <begin position="143"/>
        <end position="161"/>
    </location>
</feature>
<evidence type="ECO:0000256" key="1">
    <source>
        <dbReference type="ARBA" id="ARBA00004141"/>
    </source>
</evidence>
<evidence type="ECO:0000256" key="7">
    <source>
        <dbReference type="ARBA" id="ARBA00023224"/>
    </source>
</evidence>
<feature type="domain" description="G-protein coupled receptors family 1 profile" evidence="9">
    <location>
        <begin position="66"/>
        <end position="255"/>
    </location>
</feature>
<dbReference type="InterPro" id="IPR017452">
    <property type="entry name" value="GPCR_Rhodpsn_7TM"/>
</dbReference>
<protein>
    <recommendedName>
        <fullName evidence="9">G-protein coupled receptors family 1 profile domain-containing protein</fullName>
    </recommendedName>
</protein>
<dbReference type="GO" id="GO:0004930">
    <property type="term" value="F:G protein-coupled receptor activity"/>
    <property type="evidence" value="ECO:0007669"/>
    <property type="project" value="UniProtKB-KW"/>
</dbReference>
<evidence type="ECO:0000256" key="8">
    <source>
        <dbReference type="SAM" id="Phobius"/>
    </source>
</evidence>
<evidence type="ECO:0000313" key="11">
    <source>
        <dbReference type="Proteomes" id="UP001519460"/>
    </source>
</evidence>
<gene>
    <name evidence="10" type="ORF">BaRGS_00012779</name>
</gene>
<evidence type="ECO:0000256" key="6">
    <source>
        <dbReference type="ARBA" id="ARBA00023170"/>
    </source>
</evidence>
<keyword evidence="6" id="KW-0675">Receptor</keyword>
<organism evidence="10 11">
    <name type="scientific">Batillaria attramentaria</name>
    <dbReference type="NCBI Taxonomy" id="370345"/>
    <lineage>
        <taxon>Eukaryota</taxon>
        <taxon>Metazoa</taxon>
        <taxon>Spiralia</taxon>
        <taxon>Lophotrochozoa</taxon>
        <taxon>Mollusca</taxon>
        <taxon>Gastropoda</taxon>
        <taxon>Caenogastropoda</taxon>
        <taxon>Sorbeoconcha</taxon>
        <taxon>Cerithioidea</taxon>
        <taxon>Batillariidae</taxon>
        <taxon>Batillaria</taxon>
    </lineage>
</organism>
<keyword evidence="2 8" id="KW-0812">Transmembrane</keyword>
<dbReference type="EMBL" id="JACVVK020000070">
    <property type="protein sequence ID" value="KAK7496078.1"/>
    <property type="molecule type" value="Genomic_DNA"/>
</dbReference>
<feature type="transmembrane region" description="Helical" evidence="8">
    <location>
        <begin position="234"/>
        <end position="258"/>
    </location>
</feature>
<dbReference type="InterPro" id="IPR000276">
    <property type="entry name" value="GPCR_Rhodpsn"/>
</dbReference>
<sequence>MWLCWEPEATPGKGTSLCLTRVVLYVEFTVFSSTFNLNKPTQLKLLLNFVFRKSVSCRGVYEPRGYIAIVFPIKAHIVCTRRRVIVVIITVWLAAIACSAPTAVFNDVRRPSPAIAHTMCITSFSTDWATHFKYYSIFKFTEFALFYFGPLILQLVCYIVIGRRLFVGVDKLHRNFNVRCTPDRRQRTHEAIRARKGVVKMLIASVIIYFLSYSPHQVLLFYNTFSHMSFGDSWMFLVLTTTLAYINSAANPLLYCVFSENFRSKFRNILHCCTCDSCCHCRKSYQRQRTISLTSLTEYTTLFRKTSSVAVGKNNIAKPAIL</sequence>
<evidence type="ECO:0000256" key="3">
    <source>
        <dbReference type="ARBA" id="ARBA00022989"/>
    </source>
</evidence>
<reference evidence="10 11" key="1">
    <citation type="journal article" date="2023" name="Sci. Data">
        <title>Genome assembly of the Korean intertidal mud-creeper Batillaria attramentaria.</title>
        <authorList>
            <person name="Patra A.K."/>
            <person name="Ho P.T."/>
            <person name="Jun S."/>
            <person name="Lee S.J."/>
            <person name="Kim Y."/>
            <person name="Won Y.J."/>
        </authorList>
    </citation>
    <scope>NUCLEOTIDE SEQUENCE [LARGE SCALE GENOMIC DNA]</scope>
    <source>
        <strain evidence="10">Wonlab-2016</strain>
    </source>
</reference>
<dbReference type="GO" id="GO:0016020">
    <property type="term" value="C:membrane"/>
    <property type="evidence" value="ECO:0007669"/>
    <property type="project" value="UniProtKB-SubCell"/>
</dbReference>
<accession>A0ABD0LA37</accession>